<dbReference type="AlphaFoldDB" id="A0AAV7MLV2"/>
<accession>A0AAV7MLV2</accession>
<reference evidence="1" key="1">
    <citation type="journal article" date="2022" name="bioRxiv">
        <title>Sequencing and chromosome-scale assembly of the giantPleurodeles waltlgenome.</title>
        <authorList>
            <person name="Brown T."/>
            <person name="Elewa A."/>
            <person name="Iarovenko S."/>
            <person name="Subramanian E."/>
            <person name="Araus A.J."/>
            <person name="Petzold A."/>
            <person name="Susuki M."/>
            <person name="Suzuki K.-i.T."/>
            <person name="Hayashi T."/>
            <person name="Toyoda A."/>
            <person name="Oliveira C."/>
            <person name="Osipova E."/>
            <person name="Leigh N.D."/>
            <person name="Simon A."/>
            <person name="Yun M.H."/>
        </authorList>
    </citation>
    <scope>NUCLEOTIDE SEQUENCE</scope>
    <source>
        <strain evidence="1">20211129_DDA</strain>
        <tissue evidence="1">Liver</tissue>
    </source>
</reference>
<evidence type="ECO:0000313" key="2">
    <source>
        <dbReference type="Proteomes" id="UP001066276"/>
    </source>
</evidence>
<dbReference type="EMBL" id="JANPWB010000014">
    <property type="protein sequence ID" value="KAJ1101998.1"/>
    <property type="molecule type" value="Genomic_DNA"/>
</dbReference>
<dbReference type="Proteomes" id="UP001066276">
    <property type="component" value="Chromosome 10"/>
</dbReference>
<organism evidence="1 2">
    <name type="scientific">Pleurodeles waltl</name>
    <name type="common">Iberian ribbed newt</name>
    <dbReference type="NCBI Taxonomy" id="8319"/>
    <lineage>
        <taxon>Eukaryota</taxon>
        <taxon>Metazoa</taxon>
        <taxon>Chordata</taxon>
        <taxon>Craniata</taxon>
        <taxon>Vertebrata</taxon>
        <taxon>Euteleostomi</taxon>
        <taxon>Amphibia</taxon>
        <taxon>Batrachia</taxon>
        <taxon>Caudata</taxon>
        <taxon>Salamandroidea</taxon>
        <taxon>Salamandridae</taxon>
        <taxon>Pleurodelinae</taxon>
        <taxon>Pleurodeles</taxon>
    </lineage>
</organism>
<name>A0AAV7MLV2_PLEWA</name>
<evidence type="ECO:0000313" key="1">
    <source>
        <dbReference type="EMBL" id="KAJ1101998.1"/>
    </source>
</evidence>
<comment type="caution">
    <text evidence="1">The sequence shown here is derived from an EMBL/GenBank/DDBJ whole genome shotgun (WGS) entry which is preliminary data.</text>
</comment>
<proteinExistence type="predicted"/>
<protein>
    <submittedName>
        <fullName evidence="1">Uncharacterized protein</fullName>
    </submittedName>
</protein>
<gene>
    <name evidence="1" type="ORF">NDU88_007059</name>
</gene>
<keyword evidence="2" id="KW-1185">Reference proteome</keyword>
<sequence length="160" mass="18101">MNRQVIFVHSLTHVEVSGVHQGDISRNGPLSPPRHSPRNCQAICLCKESNQLSPSPPARLVSVEDPPWRAFRVPLPAPSTRRGAAVTTNYLPVFALDQLRRLHWYMLNPVITRMFDGKIKRRLFPLTGAVFVQPRRAVRKACAHLVDTGERVHAEQMRSL</sequence>